<feature type="signal peptide" evidence="2">
    <location>
        <begin position="1"/>
        <end position="22"/>
    </location>
</feature>
<feature type="compositionally biased region" description="Polar residues" evidence="1">
    <location>
        <begin position="35"/>
        <end position="48"/>
    </location>
</feature>
<sequence>MTNNFSLLAYTLASTLCLSACGGGDSAGSSDAGSPSNVPTNSPTQSVPGTVATPQYAGASAQLAMFNAINQYRTQCGFPALQENTILDQAAQAHAKYEGLNNVITDTEVQGRPGFTGVTGADTAATLGWPAGVFTGRGDAGFYDEAIVTPAQFGRQFVSAWASGVYHVSIMTYPANLVGFGEYETTYNGFPAGAGTVQFGQTATYTLANAPQTFPCQGVMGIAYRGAGETPTPPNTSGAWGTPVSVMGNLSDTVMLTSAIYTAPGEVPISLQILNSTADPNHLLGQYQAVAYPTTPLQPNTQYSVVLNGTINGTAFSRTFTFTTGS</sequence>
<dbReference type="Gene3D" id="3.40.33.10">
    <property type="entry name" value="CAP"/>
    <property type="match status" value="1"/>
</dbReference>
<dbReference type="SUPFAM" id="SSF55797">
    <property type="entry name" value="PR-1-like"/>
    <property type="match status" value="1"/>
</dbReference>
<feature type="chain" id="PRO_5045523865" evidence="2">
    <location>
        <begin position="23"/>
        <end position="326"/>
    </location>
</feature>
<dbReference type="Proteomes" id="UP001162811">
    <property type="component" value="Unassembled WGS sequence"/>
</dbReference>
<evidence type="ECO:0000256" key="1">
    <source>
        <dbReference type="SAM" id="MobiDB-lite"/>
    </source>
</evidence>
<dbReference type="RefSeq" id="WP_252685175.1">
    <property type="nucleotide sequence ID" value="NZ_JAMXHT010000015.1"/>
</dbReference>
<evidence type="ECO:0000259" key="3">
    <source>
        <dbReference type="Pfam" id="PF00188"/>
    </source>
</evidence>
<evidence type="ECO:0000313" key="5">
    <source>
        <dbReference type="Proteomes" id="UP001162811"/>
    </source>
</evidence>
<comment type="caution">
    <text evidence="4">The sequence shown here is derived from an EMBL/GenBank/DDBJ whole genome shotgun (WGS) entry which is preliminary data.</text>
</comment>
<reference evidence="4" key="1">
    <citation type="submission" date="2022-06" db="EMBL/GenBank/DDBJ databases">
        <authorList>
            <person name="Lu C.-H."/>
        </authorList>
    </citation>
    <scope>NUCLEOTIDE SEQUENCE</scope>
    <source>
        <strain evidence="4">21MJYT02-11</strain>
    </source>
</reference>
<evidence type="ECO:0000313" key="4">
    <source>
        <dbReference type="EMBL" id="MCO5401657.1"/>
    </source>
</evidence>
<evidence type="ECO:0000256" key="2">
    <source>
        <dbReference type="SAM" id="SignalP"/>
    </source>
</evidence>
<dbReference type="Pfam" id="PF00188">
    <property type="entry name" value="CAP"/>
    <property type="match status" value="1"/>
</dbReference>
<dbReference type="EMBL" id="JAMXHT010000015">
    <property type="protein sequence ID" value="MCO5401657.1"/>
    <property type="molecule type" value="Genomic_DNA"/>
</dbReference>
<protein>
    <submittedName>
        <fullName evidence="4">CAP domain-containing protein</fullName>
    </submittedName>
</protein>
<organism evidence="4 5">
    <name type="scientific">Ralstonia soli</name>
    <dbReference type="NCBI Taxonomy" id="2953896"/>
    <lineage>
        <taxon>Bacteria</taxon>
        <taxon>Pseudomonadati</taxon>
        <taxon>Pseudomonadota</taxon>
        <taxon>Betaproteobacteria</taxon>
        <taxon>Burkholderiales</taxon>
        <taxon>Burkholderiaceae</taxon>
        <taxon>Ralstonia</taxon>
    </lineage>
</organism>
<accession>A0ABT1AUX5</accession>
<keyword evidence="5" id="KW-1185">Reference proteome</keyword>
<reference evidence="4" key="2">
    <citation type="journal article" date="2023" name="Front. Microbiol.">
        <title>Ralstonia chuxiongensis sp. nov., Ralstonia mojiangensis sp. nov., and Ralstonia soli sp. nov., isolated from tobacco fields, are three novel species in the family Burkholderiaceae.</title>
        <authorList>
            <person name="Lu C.H."/>
            <person name="Zhang Y.Y."/>
            <person name="Jiang N."/>
            <person name="Chen W."/>
            <person name="Shao X."/>
            <person name="Zhao Z.M."/>
            <person name="Lu W.L."/>
            <person name="Hu X."/>
            <person name="Xi Y.X."/>
            <person name="Zou S.Y."/>
            <person name="Wei Q.J."/>
            <person name="Lin Z.L."/>
            <person name="Gong L."/>
            <person name="Gai X.T."/>
            <person name="Zhang L.Q."/>
            <person name="Li J.Y."/>
            <person name="Jin Y."/>
            <person name="Xia Z.Y."/>
        </authorList>
    </citation>
    <scope>NUCLEOTIDE SEQUENCE</scope>
    <source>
        <strain evidence="4">21MJYT02-11</strain>
    </source>
</reference>
<keyword evidence="2" id="KW-0732">Signal</keyword>
<feature type="region of interest" description="Disordered" evidence="1">
    <location>
        <begin position="28"/>
        <end position="50"/>
    </location>
</feature>
<name>A0ABT1AUX5_9RALS</name>
<dbReference type="InterPro" id="IPR014044">
    <property type="entry name" value="CAP_dom"/>
</dbReference>
<proteinExistence type="predicted"/>
<feature type="domain" description="SCP" evidence="3">
    <location>
        <begin position="66"/>
        <end position="175"/>
    </location>
</feature>
<gene>
    <name evidence="4" type="ORF">NG900_25935</name>
</gene>
<dbReference type="InterPro" id="IPR035940">
    <property type="entry name" value="CAP_sf"/>
</dbReference>